<reference evidence="1" key="1">
    <citation type="submission" date="2022-04" db="EMBL/GenBank/DDBJ databases">
        <title>Genome of the entomopathogenic fungus Entomophthora muscae.</title>
        <authorList>
            <person name="Elya C."/>
            <person name="Lovett B.R."/>
            <person name="Lee E."/>
            <person name="Macias A.M."/>
            <person name="Hajek A.E."/>
            <person name="De Bivort B.L."/>
            <person name="Kasson M.T."/>
            <person name="De Fine Licht H.H."/>
            <person name="Stajich J.E."/>
        </authorList>
    </citation>
    <scope>NUCLEOTIDE SEQUENCE</scope>
    <source>
        <strain evidence="1">Berkeley</strain>
    </source>
</reference>
<comment type="caution">
    <text evidence="1">The sequence shown here is derived from an EMBL/GenBank/DDBJ whole genome shotgun (WGS) entry which is preliminary data.</text>
</comment>
<gene>
    <name evidence="1" type="ORF">DSO57_1034265</name>
</gene>
<evidence type="ECO:0000313" key="2">
    <source>
        <dbReference type="Proteomes" id="UP001165960"/>
    </source>
</evidence>
<name>A0ACC2TLL0_9FUNG</name>
<protein>
    <submittedName>
        <fullName evidence="1">Uncharacterized protein</fullName>
    </submittedName>
</protein>
<organism evidence="1 2">
    <name type="scientific">Entomophthora muscae</name>
    <dbReference type="NCBI Taxonomy" id="34485"/>
    <lineage>
        <taxon>Eukaryota</taxon>
        <taxon>Fungi</taxon>
        <taxon>Fungi incertae sedis</taxon>
        <taxon>Zoopagomycota</taxon>
        <taxon>Entomophthoromycotina</taxon>
        <taxon>Entomophthoromycetes</taxon>
        <taxon>Entomophthorales</taxon>
        <taxon>Entomophthoraceae</taxon>
        <taxon>Entomophthora</taxon>
    </lineage>
</organism>
<evidence type="ECO:0000313" key="1">
    <source>
        <dbReference type="EMBL" id="KAJ9075610.1"/>
    </source>
</evidence>
<dbReference type="Proteomes" id="UP001165960">
    <property type="component" value="Unassembled WGS sequence"/>
</dbReference>
<dbReference type="EMBL" id="QTSX02002412">
    <property type="protein sequence ID" value="KAJ9075610.1"/>
    <property type="molecule type" value="Genomic_DNA"/>
</dbReference>
<accession>A0ACC2TLL0</accession>
<keyword evidence="2" id="KW-1185">Reference proteome</keyword>
<proteinExistence type="predicted"/>
<sequence length="187" mass="21011">MATQTMQPNTSLGAKWSFFVFSKKAKLGTCLEPYSARSFEKKAGLGSLKPSRLRKARDADLSTKTKQRNSLPSRKLLSLFRAPSKRNPVEPAPDNSPKEEASALPKTKFNVQATYHQSVSKLRHTQNRPLVQLLLINQMVARIRLEGQGFGLSTLRRRSTPLIQFNPEDDDVPIAYLRNAPLKPPSR</sequence>